<feature type="transmembrane region" description="Helical" evidence="6">
    <location>
        <begin position="20"/>
        <end position="37"/>
    </location>
</feature>
<evidence type="ECO:0000256" key="3">
    <source>
        <dbReference type="ARBA" id="ARBA00022692"/>
    </source>
</evidence>
<protein>
    <submittedName>
        <fullName evidence="7">Branched-chain amino acid ABC transporter permease</fullName>
    </submittedName>
</protein>
<feature type="transmembrane region" description="Helical" evidence="6">
    <location>
        <begin position="93"/>
        <end position="113"/>
    </location>
</feature>
<keyword evidence="2" id="KW-1003">Cell membrane</keyword>
<accession>A0ABR7T6D8</accession>
<organism evidence="7 8">
    <name type="scientific">Heliobacterium chlorum</name>
    <dbReference type="NCBI Taxonomy" id="2698"/>
    <lineage>
        <taxon>Bacteria</taxon>
        <taxon>Bacillati</taxon>
        <taxon>Bacillota</taxon>
        <taxon>Clostridia</taxon>
        <taxon>Eubacteriales</taxon>
        <taxon>Heliobacteriaceae</taxon>
        <taxon>Heliobacterium</taxon>
    </lineage>
</organism>
<sequence length="338" mass="36864">MSKSLLTSILRRIDEKEKSLYLSLLIAVAILPLVWQSDYVLRIATLCGIYIVLALGLNLVTGYAGQMCLGWAAFYGIGAYTSALLVMRLHASFWLALPAAGLMAAFFGLLLGIPTMRLKNTYLAITTLGFGEIVRLILLNWTDLTRGSMGLPGIPSPSFLGIDLEGKLFYYYFIVVLVIVTLVTMARIVDSRLGRALQAIREDELAAKSMGIDTTRYKIIAFAIGAFFAGIAGSFFAHYSAYIDPHNFAFGESIAVLSMVILGGMRSLPGVVFGAVVLTLLPEVLREAAEYRMIVFGGILMLTMLLRPQGIFGGVQRKKVSQTPVAVGQGKQPLYQNR</sequence>
<evidence type="ECO:0000313" key="7">
    <source>
        <dbReference type="EMBL" id="MBC9786343.1"/>
    </source>
</evidence>
<evidence type="ECO:0000256" key="6">
    <source>
        <dbReference type="SAM" id="Phobius"/>
    </source>
</evidence>
<feature type="transmembrane region" description="Helical" evidence="6">
    <location>
        <begin position="219"/>
        <end position="242"/>
    </location>
</feature>
<dbReference type="CDD" id="cd06581">
    <property type="entry name" value="TM_PBP1_LivM_like"/>
    <property type="match status" value="1"/>
</dbReference>
<feature type="transmembrane region" description="Helical" evidence="6">
    <location>
        <begin position="68"/>
        <end position="87"/>
    </location>
</feature>
<evidence type="ECO:0000256" key="1">
    <source>
        <dbReference type="ARBA" id="ARBA00004651"/>
    </source>
</evidence>
<keyword evidence="8" id="KW-1185">Reference proteome</keyword>
<feature type="transmembrane region" description="Helical" evidence="6">
    <location>
        <begin position="254"/>
        <end position="281"/>
    </location>
</feature>
<keyword evidence="3 6" id="KW-0812">Transmembrane</keyword>
<feature type="transmembrane region" description="Helical" evidence="6">
    <location>
        <begin position="43"/>
        <end position="61"/>
    </location>
</feature>
<keyword evidence="5 6" id="KW-0472">Membrane</keyword>
<dbReference type="PANTHER" id="PTHR30482">
    <property type="entry name" value="HIGH-AFFINITY BRANCHED-CHAIN AMINO ACID TRANSPORT SYSTEM PERMEASE"/>
    <property type="match status" value="1"/>
</dbReference>
<evidence type="ECO:0000313" key="8">
    <source>
        <dbReference type="Proteomes" id="UP000617402"/>
    </source>
</evidence>
<comment type="caution">
    <text evidence="7">The sequence shown here is derived from an EMBL/GenBank/DDBJ whole genome shotgun (WGS) entry which is preliminary data.</text>
</comment>
<feature type="transmembrane region" description="Helical" evidence="6">
    <location>
        <begin position="120"/>
        <end position="141"/>
    </location>
</feature>
<evidence type="ECO:0000256" key="2">
    <source>
        <dbReference type="ARBA" id="ARBA00022475"/>
    </source>
</evidence>
<comment type="subcellular location">
    <subcellularLocation>
        <location evidence="1">Cell membrane</location>
        <topology evidence="1">Multi-pass membrane protein</topology>
    </subcellularLocation>
</comment>
<feature type="transmembrane region" description="Helical" evidence="6">
    <location>
        <begin position="169"/>
        <end position="189"/>
    </location>
</feature>
<gene>
    <name evidence="7" type="ORF">H1S01_17940</name>
</gene>
<evidence type="ECO:0000256" key="4">
    <source>
        <dbReference type="ARBA" id="ARBA00022989"/>
    </source>
</evidence>
<dbReference type="RefSeq" id="WP_188041764.1">
    <property type="nucleotide sequence ID" value="NZ_JACVHF010000033.1"/>
</dbReference>
<dbReference type="InterPro" id="IPR043428">
    <property type="entry name" value="LivM-like"/>
</dbReference>
<dbReference type="Pfam" id="PF02653">
    <property type="entry name" value="BPD_transp_2"/>
    <property type="match status" value="1"/>
</dbReference>
<name>A0ABR7T6D8_HELCL</name>
<dbReference type="Proteomes" id="UP000617402">
    <property type="component" value="Unassembled WGS sequence"/>
</dbReference>
<dbReference type="EMBL" id="JACVHF010000033">
    <property type="protein sequence ID" value="MBC9786343.1"/>
    <property type="molecule type" value="Genomic_DNA"/>
</dbReference>
<dbReference type="InterPro" id="IPR001851">
    <property type="entry name" value="ABC_transp_permease"/>
</dbReference>
<dbReference type="PANTHER" id="PTHR30482:SF10">
    <property type="entry name" value="HIGH-AFFINITY BRANCHED-CHAIN AMINO ACID TRANSPORT PROTEIN BRAE"/>
    <property type="match status" value="1"/>
</dbReference>
<keyword evidence="4 6" id="KW-1133">Transmembrane helix</keyword>
<feature type="transmembrane region" description="Helical" evidence="6">
    <location>
        <begin position="293"/>
        <end position="312"/>
    </location>
</feature>
<reference evidence="7 8" key="1">
    <citation type="submission" date="2020-07" db="EMBL/GenBank/DDBJ databases">
        <title>Draft whole-genome sequence of Heliobacterium chlorum DSM 3682, type strain.</title>
        <authorList>
            <person name="Kyndt J.A."/>
            <person name="Meyer T.E."/>
            <person name="Imhoff J.F."/>
        </authorList>
    </citation>
    <scope>NUCLEOTIDE SEQUENCE [LARGE SCALE GENOMIC DNA]</scope>
    <source>
        <strain evidence="7 8">DSM 3682</strain>
    </source>
</reference>
<evidence type="ECO:0000256" key="5">
    <source>
        <dbReference type="ARBA" id="ARBA00023136"/>
    </source>
</evidence>
<proteinExistence type="predicted"/>